<proteinExistence type="inferred from homology"/>
<dbReference type="Gene3D" id="3.40.50.720">
    <property type="entry name" value="NAD(P)-binding Rossmann-like Domain"/>
    <property type="match status" value="1"/>
</dbReference>
<evidence type="ECO:0000313" key="6">
    <source>
        <dbReference type="Proteomes" id="UP000518887"/>
    </source>
</evidence>
<dbReference type="Pfam" id="PF00106">
    <property type="entry name" value="adh_short"/>
    <property type="match status" value="1"/>
</dbReference>
<dbReference type="AlphaFoldDB" id="A0A7W8LKR9"/>
<evidence type="ECO:0000256" key="2">
    <source>
        <dbReference type="ARBA" id="ARBA00023002"/>
    </source>
</evidence>
<dbReference type="InterPro" id="IPR036291">
    <property type="entry name" value="NAD(P)-bd_dom_sf"/>
</dbReference>
<keyword evidence="6" id="KW-1185">Reference proteome</keyword>
<name>A0A7W8LKR9_9SPIR</name>
<dbReference type="PRINTS" id="PR00081">
    <property type="entry name" value="GDHRDH"/>
</dbReference>
<dbReference type="PANTHER" id="PTHR42901:SF1">
    <property type="entry name" value="ALCOHOL DEHYDROGENASE"/>
    <property type="match status" value="1"/>
</dbReference>
<dbReference type="InterPro" id="IPR002347">
    <property type="entry name" value="SDR_fam"/>
</dbReference>
<evidence type="ECO:0000256" key="4">
    <source>
        <dbReference type="SAM" id="Coils"/>
    </source>
</evidence>
<protein>
    <recommendedName>
        <fullName evidence="7">Short-chain dehydrogenase</fullName>
    </recommendedName>
</protein>
<evidence type="ECO:0000313" key="5">
    <source>
        <dbReference type="EMBL" id="MBB5224762.1"/>
    </source>
</evidence>
<dbReference type="SUPFAM" id="SSF51735">
    <property type="entry name" value="NAD(P)-binding Rossmann-fold domains"/>
    <property type="match status" value="1"/>
</dbReference>
<dbReference type="PANTHER" id="PTHR42901">
    <property type="entry name" value="ALCOHOL DEHYDROGENASE"/>
    <property type="match status" value="1"/>
</dbReference>
<evidence type="ECO:0000256" key="3">
    <source>
        <dbReference type="RuleBase" id="RU000363"/>
    </source>
</evidence>
<sequence>MNVLITGASGGIGAELARLFAKDGYNLLLVARRLEKLNELKAELEAEFQIQVTTFAQDLSTIDSAKNVFDFASAQNLSIDILVNNAGFGDFGLFAQSNLQKLQQMIQLNIASLTDLTHYFLPQMISRKKGKILNVASIASFMPGPKMAVYYATKAYVRSFSEALSVELKGTGISVTALCPGPVTTDFWERAEAGSSSLFKHLLFADCKKVARYAYKRLMKGKVLAIPYLSTRFFVLLVKFLPASLVRNLIYAVQK</sequence>
<dbReference type="PRINTS" id="PR00080">
    <property type="entry name" value="SDRFAMILY"/>
</dbReference>
<gene>
    <name evidence="5" type="ORF">HNP76_000102</name>
</gene>
<dbReference type="Proteomes" id="UP000518887">
    <property type="component" value="Unassembled WGS sequence"/>
</dbReference>
<reference evidence="5 6" key="1">
    <citation type="submission" date="2020-08" db="EMBL/GenBank/DDBJ databases">
        <title>Genomic Encyclopedia of Type Strains, Phase IV (KMG-IV): sequencing the most valuable type-strain genomes for metagenomic binning, comparative biology and taxonomic classification.</title>
        <authorList>
            <person name="Goeker M."/>
        </authorList>
    </citation>
    <scope>NUCLEOTIDE SEQUENCE [LARGE SCALE GENOMIC DNA]</scope>
    <source>
        <strain evidence="5 6">DSM 103462</strain>
    </source>
</reference>
<keyword evidence="4" id="KW-0175">Coiled coil</keyword>
<dbReference type="GO" id="GO:0016491">
    <property type="term" value="F:oxidoreductase activity"/>
    <property type="evidence" value="ECO:0007669"/>
    <property type="project" value="UniProtKB-KW"/>
</dbReference>
<feature type="coiled-coil region" evidence="4">
    <location>
        <begin position="27"/>
        <end position="54"/>
    </location>
</feature>
<organism evidence="5 6">
    <name type="scientific">Treponema ruminis</name>
    <dbReference type="NCBI Taxonomy" id="744515"/>
    <lineage>
        <taxon>Bacteria</taxon>
        <taxon>Pseudomonadati</taxon>
        <taxon>Spirochaetota</taxon>
        <taxon>Spirochaetia</taxon>
        <taxon>Spirochaetales</taxon>
        <taxon>Treponemataceae</taxon>
        <taxon>Treponema</taxon>
    </lineage>
</organism>
<comment type="similarity">
    <text evidence="1 3">Belongs to the short-chain dehydrogenases/reductases (SDR) family.</text>
</comment>
<keyword evidence="2" id="KW-0560">Oxidoreductase</keyword>
<accession>A0A7W8LKR9</accession>
<evidence type="ECO:0008006" key="7">
    <source>
        <dbReference type="Google" id="ProtNLM"/>
    </source>
</evidence>
<comment type="caution">
    <text evidence="5">The sequence shown here is derived from an EMBL/GenBank/DDBJ whole genome shotgun (WGS) entry which is preliminary data.</text>
</comment>
<evidence type="ECO:0000256" key="1">
    <source>
        <dbReference type="ARBA" id="ARBA00006484"/>
    </source>
</evidence>
<dbReference type="RefSeq" id="WP_184656377.1">
    <property type="nucleotide sequence ID" value="NZ_JACHFQ010000001.1"/>
</dbReference>
<dbReference type="PIRSF" id="PIRSF000126">
    <property type="entry name" value="11-beta-HSD1"/>
    <property type="match status" value="1"/>
</dbReference>
<dbReference type="EMBL" id="JACHFQ010000001">
    <property type="protein sequence ID" value="MBB5224762.1"/>
    <property type="molecule type" value="Genomic_DNA"/>
</dbReference>